<organism evidence="2 3">
    <name type="scientific">Paenibacillus barengoltzii J12</name>
    <dbReference type="NCBI Taxonomy" id="935846"/>
    <lineage>
        <taxon>Bacteria</taxon>
        <taxon>Bacillati</taxon>
        <taxon>Bacillota</taxon>
        <taxon>Bacilli</taxon>
        <taxon>Bacillales</taxon>
        <taxon>Paenibacillaceae</taxon>
        <taxon>Paenibacillus</taxon>
    </lineage>
</organism>
<evidence type="ECO:0008006" key="4">
    <source>
        <dbReference type="Google" id="ProtNLM"/>
    </source>
</evidence>
<comment type="caution">
    <text evidence="2">The sequence shown here is derived from an EMBL/GenBank/DDBJ whole genome shotgun (WGS) entry which is preliminary data.</text>
</comment>
<dbReference type="Proteomes" id="UP000192939">
    <property type="component" value="Unassembled WGS sequence"/>
</dbReference>
<keyword evidence="1" id="KW-0472">Membrane</keyword>
<evidence type="ECO:0000313" key="2">
    <source>
        <dbReference type="EMBL" id="SMF55813.1"/>
    </source>
</evidence>
<feature type="transmembrane region" description="Helical" evidence="1">
    <location>
        <begin position="12"/>
        <end position="33"/>
    </location>
</feature>
<evidence type="ECO:0000256" key="1">
    <source>
        <dbReference type="SAM" id="Phobius"/>
    </source>
</evidence>
<proteinExistence type="predicted"/>
<gene>
    <name evidence="2" type="ORF">SAMN02744124_03689</name>
</gene>
<keyword evidence="1" id="KW-0812">Transmembrane</keyword>
<sequence>MREREQNICEEMTWYPFFYALYLNVVVNIWEGIDGMQKYSHIICSLILAAAFLGGCYILAERGEDKSEEEVHAKTDIANKSILTESELADYLGIPMSDLQDLLELDRKKRENLQGTRSYDTYSILPSMVLPNRSHLFLKSEVDKWVEYQIMQGL</sequence>
<keyword evidence="3" id="KW-1185">Reference proteome</keyword>
<feature type="transmembrane region" description="Helical" evidence="1">
    <location>
        <begin position="39"/>
        <end position="60"/>
    </location>
</feature>
<protein>
    <recommendedName>
        <fullName evidence="4">Helix-turn-helix domain-containing protein</fullName>
    </recommendedName>
</protein>
<dbReference type="EMBL" id="FXAE01000050">
    <property type="protein sequence ID" value="SMF55813.1"/>
    <property type="molecule type" value="Genomic_DNA"/>
</dbReference>
<reference evidence="2 3" key="1">
    <citation type="submission" date="2017-04" db="EMBL/GenBank/DDBJ databases">
        <authorList>
            <person name="Varghese N."/>
            <person name="Submissions S."/>
        </authorList>
    </citation>
    <scope>NUCLEOTIDE SEQUENCE [LARGE SCALE GENOMIC DNA]</scope>
    <source>
        <strain evidence="2 3">J12</strain>
    </source>
</reference>
<keyword evidence="1" id="KW-1133">Transmembrane helix</keyword>
<evidence type="ECO:0000313" key="3">
    <source>
        <dbReference type="Proteomes" id="UP000192939"/>
    </source>
</evidence>
<name>A0ABY1M1Q6_9BACL</name>
<accession>A0ABY1M1Q6</accession>